<reference evidence="2" key="1">
    <citation type="submission" date="2021-06" db="EMBL/GenBank/DDBJ databases">
        <authorList>
            <person name="Kallberg Y."/>
            <person name="Tangrot J."/>
            <person name="Rosling A."/>
        </authorList>
    </citation>
    <scope>NUCLEOTIDE SEQUENCE</scope>
    <source>
        <strain evidence="2">IN212</strain>
    </source>
</reference>
<comment type="caution">
    <text evidence="2">The sequence shown here is derived from an EMBL/GenBank/DDBJ whole genome shotgun (WGS) entry which is preliminary data.</text>
</comment>
<dbReference type="EMBL" id="CAJVPZ010016117">
    <property type="protein sequence ID" value="CAG8670824.1"/>
    <property type="molecule type" value="Genomic_DNA"/>
</dbReference>
<dbReference type="AlphaFoldDB" id="A0A9N9EDS5"/>
<evidence type="ECO:0000313" key="2">
    <source>
        <dbReference type="EMBL" id="CAG8670824.1"/>
    </source>
</evidence>
<organism evidence="2 3">
    <name type="scientific">Racocetra fulgida</name>
    <dbReference type="NCBI Taxonomy" id="60492"/>
    <lineage>
        <taxon>Eukaryota</taxon>
        <taxon>Fungi</taxon>
        <taxon>Fungi incertae sedis</taxon>
        <taxon>Mucoromycota</taxon>
        <taxon>Glomeromycotina</taxon>
        <taxon>Glomeromycetes</taxon>
        <taxon>Diversisporales</taxon>
        <taxon>Gigasporaceae</taxon>
        <taxon>Racocetra</taxon>
    </lineage>
</organism>
<protein>
    <submittedName>
        <fullName evidence="2">4896_t:CDS:1</fullName>
    </submittedName>
</protein>
<dbReference type="Proteomes" id="UP000789396">
    <property type="component" value="Unassembled WGS sequence"/>
</dbReference>
<sequence length="45" mass="5022">SEYDDDSDETTSTVSTPPGSPSRTRKVSDVTPYLFTIKLAFECFM</sequence>
<gene>
    <name evidence="2" type="ORF">RFULGI_LOCUS9220</name>
</gene>
<proteinExistence type="predicted"/>
<feature type="non-terminal residue" evidence="2">
    <location>
        <position position="1"/>
    </location>
</feature>
<feature type="region of interest" description="Disordered" evidence="1">
    <location>
        <begin position="1"/>
        <end position="27"/>
    </location>
</feature>
<keyword evidence="3" id="KW-1185">Reference proteome</keyword>
<evidence type="ECO:0000256" key="1">
    <source>
        <dbReference type="SAM" id="MobiDB-lite"/>
    </source>
</evidence>
<evidence type="ECO:0000313" key="3">
    <source>
        <dbReference type="Proteomes" id="UP000789396"/>
    </source>
</evidence>
<accession>A0A9N9EDS5</accession>
<name>A0A9N9EDS5_9GLOM</name>